<gene>
    <name evidence="2" type="ORF">ACFSJH_18540</name>
</gene>
<reference evidence="3" key="1">
    <citation type="journal article" date="2019" name="Int. J. Syst. Evol. Microbiol.">
        <title>The Global Catalogue of Microorganisms (GCM) 10K type strain sequencing project: providing services to taxonomists for standard genome sequencing and annotation.</title>
        <authorList>
            <consortium name="The Broad Institute Genomics Platform"/>
            <consortium name="The Broad Institute Genome Sequencing Center for Infectious Disease"/>
            <person name="Wu L."/>
            <person name="Ma J."/>
        </authorList>
    </citation>
    <scope>NUCLEOTIDE SEQUENCE [LARGE SCALE GENOMIC DNA]</scope>
    <source>
        <strain evidence="3">GH52</strain>
    </source>
</reference>
<feature type="transmembrane region" description="Helical" evidence="1">
    <location>
        <begin position="46"/>
        <end position="63"/>
    </location>
</feature>
<keyword evidence="3" id="KW-1185">Reference proteome</keyword>
<dbReference type="EMBL" id="JBHUHO010000046">
    <property type="protein sequence ID" value="MFD2117732.1"/>
    <property type="molecule type" value="Genomic_DNA"/>
</dbReference>
<keyword evidence="1" id="KW-0472">Membrane</keyword>
<dbReference type="Proteomes" id="UP001597362">
    <property type="component" value="Unassembled WGS sequence"/>
</dbReference>
<keyword evidence="1" id="KW-0812">Transmembrane</keyword>
<name>A0ABW4YQ75_9BACL</name>
<accession>A0ABW4YQ75</accession>
<comment type="caution">
    <text evidence="2">The sequence shown here is derived from an EMBL/GenBank/DDBJ whole genome shotgun (WGS) entry which is preliminary data.</text>
</comment>
<feature type="transmembrane region" description="Helical" evidence="1">
    <location>
        <begin position="22"/>
        <end position="39"/>
    </location>
</feature>
<evidence type="ECO:0000256" key="1">
    <source>
        <dbReference type="SAM" id="Phobius"/>
    </source>
</evidence>
<keyword evidence="1" id="KW-1133">Transmembrane helix</keyword>
<evidence type="ECO:0008006" key="4">
    <source>
        <dbReference type="Google" id="ProtNLM"/>
    </source>
</evidence>
<dbReference type="RefSeq" id="WP_377774978.1">
    <property type="nucleotide sequence ID" value="NZ_JBHUHO010000046.1"/>
</dbReference>
<evidence type="ECO:0000313" key="3">
    <source>
        <dbReference type="Proteomes" id="UP001597362"/>
    </source>
</evidence>
<organism evidence="2 3">
    <name type="scientific">Paenibacillus yanchengensis</name>
    <dbReference type="NCBI Taxonomy" id="2035833"/>
    <lineage>
        <taxon>Bacteria</taxon>
        <taxon>Bacillati</taxon>
        <taxon>Bacillota</taxon>
        <taxon>Bacilli</taxon>
        <taxon>Bacillales</taxon>
        <taxon>Paenibacillaceae</taxon>
        <taxon>Paenibacillus</taxon>
    </lineage>
</organism>
<sequence>MDFLDFSAYDFETWQTFLKDKWLIIAIALLVLIFIIRLVKTVVKWLLVAVIVIGLILYSGYSLDDVKQLGTNVTTTLKQEAVELMVAGAKDAVYEVNKDGSFIVKTKLLELKGKAGEKQVTVSLRGIEIGKLDIDDTIKKFIEQAKNSS</sequence>
<evidence type="ECO:0000313" key="2">
    <source>
        <dbReference type="EMBL" id="MFD2117732.1"/>
    </source>
</evidence>
<protein>
    <recommendedName>
        <fullName evidence="4">ATPase</fullName>
    </recommendedName>
</protein>
<proteinExistence type="predicted"/>